<dbReference type="SUPFAM" id="SSF56747">
    <property type="entry name" value="Prim-pol domain"/>
    <property type="match status" value="1"/>
</dbReference>
<dbReference type="Proteomes" id="UP000645676">
    <property type="component" value="Unassembled WGS sequence"/>
</dbReference>
<reference evidence="1" key="1">
    <citation type="journal article" date="2020" name="bioRxiv">
        <title>A rank-normalized archaeal taxonomy based on genome phylogeny resolves widespread incomplete and uneven classifications.</title>
        <authorList>
            <person name="Rinke C."/>
            <person name="Chuvochina M."/>
            <person name="Mussig A.J."/>
            <person name="Chaumeil P.-A."/>
            <person name="Waite D.W."/>
            <person name="Whitman W.B."/>
            <person name="Parks D.H."/>
            <person name="Hugenholtz P."/>
        </authorList>
    </citation>
    <scope>NUCLEOTIDE SEQUENCE</scope>
    <source>
        <strain evidence="1">UBA8849</strain>
    </source>
</reference>
<gene>
    <name evidence="1" type="ORF">HA335_00745</name>
</gene>
<sequence>METTIMVVAMDRLTYYKLTSRYLYYFCLDRLLSCHRLDLDRDRKINWRHPKYWNYNNIPKGEKPYLRHIDLWDYRGNFKDWIIENLRSIYCSPYYFESPRYELEYPAIDYNYWDWVIDIDFKGNFKKSKEIAKEVREIFKDYGVKDIHIKFSGSKGFHIWINARYLPNEILNKGYVEGSTILTNFLNFKLRKLLDFVGKEGDTGIDLSIYKENMTVTAPFSLYYADIEGKTPISIPFPINKVEKFKPIYLQNVKPYFIRKLTKYYENFGEIRGDLTDFVDDALRYYQATKKVNNDIKIDLEINTNKKAKPKVEHSKREYIKTTIGDKEVVLNKVKLESYLNELINSNWEDGKMRGCYYLTSLCKLLGYGRDKTIKLLNRWASKYGNKYIKHIDYEVRYLYDRNGKVCSIKWLKENIPEAKTQIEIYKKYYELDKNNYLVKK</sequence>
<name>A0A832SUT4_9EURY</name>
<dbReference type="Gene3D" id="3.30.70.3300">
    <property type="match status" value="1"/>
</dbReference>
<accession>A0A832SUT4</accession>
<comment type="caution">
    <text evidence="1">The sequence shown here is derived from an EMBL/GenBank/DDBJ whole genome shotgun (WGS) entry which is preliminary data.</text>
</comment>
<proteinExistence type="predicted"/>
<evidence type="ECO:0000313" key="1">
    <source>
        <dbReference type="EMBL" id="HII59102.1"/>
    </source>
</evidence>
<evidence type="ECO:0008006" key="3">
    <source>
        <dbReference type="Google" id="ProtNLM"/>
    </source>
</evidence>
<evidence type="ECO:0000313" key="2">
    <source>
        <dbReference type="Proteomes" id="UP000645676"/>
    </source>
</evidence>
<dbReference type="AlphaFoldDB" id="A0A832SUT4"/>
<organism evidence="1 2">
    <name type="scientific">Methanocaldococcus jannaschii</name>
    <dbReference type="NCBI Taxonomy" id="2190"/>
    <lineage>
        <taxon>Archaea</taxon>
        <taxon>Methanobacteriati</taxon>
        <taxon>Methanobacteriota</taxon>
        <taxon>Methanomada group</taxon>
        <taxon>Methanococci</taxon>
        <taxon>Methanococcales</taxon>
        <taxon>Methanocaldococcaceae</taxon>
        <taxon>Methanocaldococcus</taxon>
    </lineage>
</organism>
<dbReference type="EMBL" id="DUJR01000003">
    <property type="protein sequence ID" value="HII59102.1"/>
    <property type="molecule type" value="Genomic_DNA"/>
</dbReference>
<protein>
    <recommendedName>
        <fullName evidence="3">DNA primase</fullName>
    </recommendedName>
</protein>